<comment type="caution">
    <text evidence="2">The sequence shown here is derived from an EMBL/GenBank/DDBJ whole genome shotgun (WGS) entry which is preliminary data.</text>
</comment>
<keyword evidence="1" id="KW-0472">Membrane</keyword>
<dbReference type="Proteomes" id="UP000471751">
    <property type="component" value="Unassembled WGS sequence"/>
</dbReference>
<feature type="transmembrane region" description="Helical" evidence="1">
    <location>
        <begin position="171"/>
        <end position="189"/>
    </location>
</feature>
<dbReference type="AlphaFoldDB" id="A0A6I5RRI5"/>
<feature type="transmembrane region" description="Helical" evidence="1">
    <location>
        <begin position="145"/>
        <end position="165"/>
    </location>
</feature>
<protein>
    <submittedName>
        <fullName evidence="2">Uncharacterized protein</fullName>
    </submittedName>
</protein>
<keyword evidence="1" id="KW-0812">Transmembrane</keyword>
<evidence type="ECO:0000256" key="1">
    <source>
        <dbReference type="SAM" id="Phobius"/>
    </source>
</evidence>
<feature type="non-terminal residue" evidence="2">
    <location>
        <position position="366"/>
    </location>
</feature>
<organism evidence="2 3">
    <name type="scientific">Pseudomonas laurentiana</name>
    <dbReference type="NCBI Taxonomy" id="2364649"/>
    <lineage>
        <taxon>Bacteria</taxon>
        <taxon>Pseudomonadati</taxon>
        <taxon>Pseudomonadota</taxon>
        <taxon>Gammaproteobacteria</taxon>
        <taxon>Pseudomonadales</taxon>
        <taxon>Pseudomonadaceae</taxon>
        <taxon>Pseudomonas</taxon>
    </lineage>
</organism>
<gene>
    <name evidence="2" type="ORF">G3O07_11950</name>
</gene>
<dbReference type="EMBL" id="JAAHBT010000116">
    <property type="protein sequence ID" value="NES10290.1"/>
    <property type="molecule type" value="Genomic_DNA"/>
</dbReference>
<sequence length="366" mass="40662">KHFGQSLPLMLVGLNVWNTLYSLEQASADGLFNNSELRMMTANAAYTGNAMMAVCVGPGWNRAQGMFAPLREKIKQLTKAGVRAWLAQGNIDFAHAAKRLIARTATWAALGAIAAGVEAWQVSKDIAGASSEDERYFLTLKRGTLSVMAGMASLQLVGAVLGYWFNFAWIMSSPVTMILAALGMAYLLISAHANRYKREGLRLWLYRCSWGKAPEETWVGIDGHKTQLMALLEILQRPSVWARAVYTYPDRGPQRCLGFWVQLLLPATLAGSIVQLQPVLIDSEGTPVYHTPQQDPLYEHFLRGHWVDPELAGQLPEAAGDQQLQSDFAYRAKDQHRVWQAWVATPKSNTALELEVHYPPPLNQRA</sequence>
<name>A0A6I5RRI5_9PSED</name>
<proteinExistence type="predicted"/>
<reference evidence="2 3" key="1">
    <citation type="submission" date="2020-02" db="EMBL/GenBank/DDBJ databases">
        <title>Broccoli isolated Pseudomonas sp.</title>
        <authorList>
            <person name="Fujikawa T."/>
            <person name="Sawada H."/>
        </authorList>
    </citation>
    <scope>NUCLEOTIDE SEQUENCE [LARGE SCALE GENOMIC DNA]</scope>
    <source>
        <strain evidence="2 3">JCM 32154</strain>
    </source>
</reference>
<keyword evidence="1" id="KW-1133">Transmembrane helix</keyword>
<keyword evidence="3" id="KW-1185">Reference proteome</keyword>
<feature type="non-terminal residue" evidence="2">
    <location>
        <position position="1"/>
    </location>
</feature>
<evidence type="ECO:0000313" key="3">
    <source>
        <dbReference type="Proteomes" id="UP000471751"/>
    </source>
</evidence>
<evidence type="ECO:0000313" key="2">
    <source>
        <dbReference type="EMBL" id="NES10290.1"/>
    </source>
</evidence>
<accession>A0A6I5RRI5</accession>